<gene>
    <name evidence="1" type="ORF">SCWH03_31190</name>
</gene>
<keyword evidence="2" id="KW-1185">Reference proteome</keyword>
<sequence length="87" mass="9169">MAGIPGMFVARVPSGAKVITVTGSRIPAEPPGTTPHPARGAPAAAVHRARAVAALRGRGKEKRRLPVIPLHHSAPRVTPTWRRFNTG</sequence>
<dbReference type="EMBL" id="BLLG01000007">
    <property type="protein sequence ID" value="GFH36886.1"/>
    <property type="molecule type" value="Genomic_DNA"/>
</dbReference>
<comment type="caution">
    <text evidence="1">The sequence shown here is derived from an EMBL/GenBank/DDBJ whole genome shotgun (WGS) entry which is preliminary data.</text>
</comment>
<accession>A0A6A0AVF6</accession>
<protein>
    <submittedName>
        <fullName evidence="1">Uncharacterized protein</fullName>
    </submittedName>
</protein>
<evidence type="ECO:0000313" key="1">
    <source>
        <dbReference type="EMBL" id="GFH36886.1"/>
    </source>
</evidence>
<evidence type="ECO:0000313" key="2">
    <source>
        <dbReference type="Proteomes" id="UP000484988"/>
    </source>
</evidence>
<dbReference type="AlphaFoldDB" id="A0A6A0AVF6"/>
<reference evidence="1 2" key="1">
    <citation type="submission" date="2020-02" db="EMBL/GenBank/DDBJ databases">
        <title>Whole Genome Shotgun Sequence of Streptomyces sp. strain CWH03.</title>
        <authorList>
            <person name="Dohra H."/>
            <person name="Kodani S."/>
            <person name="Yamamura H."/>
        </authorList>
    </citation>
    <scope>NUCLEOTIDE SEQUENCE [LARGE SCALE GENOMIC DNA]</scope>
    <source>
        <strain evidence="1 2">CWH03</strain>
    </source>
</reference>
<dbReference type="Proteomes" id="UP000484988">
    <property type="component" value="Unassembled WGS sequence"/>
</dbReference>
<proteinExistence type="predicted"/>
<organism evidence="1 2">
    <name type="scientific">Streptomyces pacificus</name>
    <dbReference type="NCBI Taxonomy" id="2705029"/>
    <lineage>
        <taxon>Bacteria</taxon>
        <taxon>Bacillati</taxon>
        <taxon>Actinomycetota</taxon>
        <taxon>Actinomycetes</taxon>
        <taxon>Kitasatosporales</taxon>
        <taxon>Streptomycetaceae</taxon>
        <taxon>Streptomyces</taxon>
    </lineage>
</organism>
<name>A0A6A0AVF6_9ACTN</name>